<dbReference type="PANTHER" id="PTHR43785">
    <property type="entry name" value="GAMMA-GLUTAMYLPUTRESCINE SYNTHETASE"/>
    <property type="match status" value="1"/>
</dbReference>
<gene>
    <name evidence="9" type="primary">glnA3</name>
    <name evidence="9" type="ORF">GCM10023322_47350</name>
</gene>
<dbReference type="Gene3D" id="3.30.590.10">
    <property type="entry name" value="Glutamine synthetase/guanido kinase, catalytic domain"/>
    <property type="match status" value="1"/>
</dbReference>
<dbReference type="SUPFAM" id="SSF54368">
    <property type="entry name" value="Glutamine synthetase, N-terminal domain"/>
    <property type="match status" value="1"/>
</dbReference>
<dbReference type="Gene3D" id="3.10.20.70">
    <property type="entry name" value="Glutamine synthetase, N-terminal domain"/>
    <property type="match status" value="1"/>
</dbReference>
<reference evidence="10" key="1">
    <citation type="journal article" date="2019" name="Int. J. Syst. Evol. Microbiol.">
        <title>The Global Catalogue of Microorganisms (GCM) 10K type strain sequencing project: providing services to taxonomists for standard genome sequencing and annotation.</title>
        <authorList>
            <consortium name="The Broad Institute Genomics Platform"/>
            <consortium name="The Broad Institute Genome Sequencing Center for Infectious Disease"/>
            <person name="Wu L."/>
            <person name="Ma J."/>
        </authorList>
    </citation>
    <scope>NUCLEOTIDE SEQUENCE [LARGE SCALE GENOMIC DNA]</scope>
    <source>
        <strain evidence="10">JCM 18304</strain>
    </source>
</reference>
<evidence type="ECO:0000256" key="6">
    <source>
        <dbReference type="RuleBase" id="RU000384"/>
    </source>
</evidence>
<dbReference type="SMART" id="SM01230">
    <property type="entry name" value="Gln-synt_C"/>
    <property type="match status" value="1"/>
</dbReference>
<dbReference type="Proteomes" id="UP001501570">
    <property type="component" value="Unassembled WGS sequence"/>
</dbReference>
<comment type="similarity">
    <text evidence="1 5 6">Belongs to the glutamine synthetase family.</text>
</comment>
<evidence type="ECO:0000259" key="7">
    <source>
        <dbReference type="PROSITE" id="PS51986"/>
    </source>
</evidence>
<name>A0ABP9S5Q4_9ACTN</name>
<evidence type="ECO:0000256" key="1">
    <source>
        <dbReference type="ARBA" id="ARBA00009897"/>
    </source>
</evidence>
<dbReference type="RefSeq" id="WP_345632949.1">
    <property type="nucleotide sequence ID" value="NZ_BAABJQ010000015.1"/>
</dbReference>
<dbReference type="InterPro" id="IPR036651">
    <property type="entry name" value="Gln_synt_N_sf"/>
</dbReference>
<keyword evidence="4" id="KW-0067">ATP-binding</keyword>
<protein>
    <submittedName>
        <fullName evidence="9">Gamma-glutamylpolyamine synthetase GlnA3</fullName>
    </submittedName>
</protein>
<sequence length="458" mass="48320">MTEFDRSRRADQARDVAAVLTEQGVVGIAVTWVDTSGIARVKAVPVARLPHAAAWGIGASPVFDIFLHDDSLVRGRFAGGPVGDLRLYPDLDRLTRFAVAHGWAWAPADRYDQDGAVHPLDARGLARREVERLAAQALSVRAAIEVEWCVSSGTGDEFIPAGAGPAYGMARLSALPDYLRDVLAALATAGLVVEQIHPEYAAGQYEVSVAAEDPVGAADSSVLVREVIRALSARHGLRATFAPKVLAGGVGNGGHVHLSLWRDGTNLMSGGDRAYGLTGIGESFIGGILTRLPALLAIGAPSAGSYLRLVPSHWAGAFACWGRENREAAVRLVTGSVGERATAANVEVKCFDLAANPYLLMAALLAAGRAGIAEELRLPDPVEVDPAGLDEADRAARGIAPLPGTLSRAVEAFESDPVLAEALGPQLIDTVAVVRRGELALFEGATDEDIVERTRWRY</sequence>
<dbReference type="Pfam" id="PF00120">
    <property type="entry name" value="Gln-synt_C"/>
    <property type="match status" value="1"/>
</dbReference>
<evidence type="ECO:0000256" key="3">
    <source>
        <dbReference type="ARBA" id="ARBA00022741"/>
    </source>
</evidence>
<keyword evidence="3" id="KW-0547">Nucleotide-binding</keyword>
<dbReference type="InterPro" id="IPR014746">
    <property type="entry name" value="Gln_synth/guanido_kin_cat_dom"/>
</dbReference>
<keyword evidence="10" id="KW-1185">Reference proteome</keyword>
<evidence type="ECO:0000313" key="9">
    <source>
        <dbReference type="EMBL" id="GAA5190983.1"/>
    </source>
</evidence>
<dbReference type="InterPro" id="IPR008147">
    <property type="entry name" value="Gln_synt_N"/>
</dbReference>
<evidence type="ECO:0000256" key="2">
    <source>
        <dbReference type="ARBA" id="ARBA00022598"/>
    </source>
</evidence>
<evidence type="ECO:0000256" key="5">
    <source>
        <dbReference type="PROSITE-ProRule" id="PRU01330"/>
    </source>
</evidence>
<organism evidence="9 10">
    <name type="scientific">Rugosimonospora acidiphila</name>
    <dbReference type="NCBI Taxonomy" id="556531"/>
    <lineage>
        <taxon>Bacteria</taxon>
        <taxon>Bacillati</taxon>
        <taxon>Actinomycetota</taxon>
        <taxon>Actinomycetes</taxon>
        <taxon>Micromonosporales</taxon>
        <taxon>Micromonosporaceae</taxon>
        <taxon>Rugosimonospora</taxon>
    </lineage>
</organism>
<dbReference type="PANTHER" id="PTHR43785:SF12">
    <property type="entry name" value="TYPE-1 GLUTAMINE SYNTHETASE 2"/>
    <property type="match status" value="1"/>
</dbReference>
<evidence type="ECO:0000259" key="8">
    <source>
        <dbReference type="PROSITE" id="PS51987"/>
    </source>
</evidence>
<dbReference type="EMBL" id="BAABJQ010000015">
    <property type="protein sequence ID" value="GAA5190983.1"/>
    <property type="molecule type" value="Genomic_DNA"/>
</dbReference>
<evidence type="ECO:0000313" key="10">
    <source>
        <dbReference type="Proteomes" id="UP001501570"/>
    </source>
</evidence>
<dbReference type="PROSITE" id="PS51987">
    <property type="entry name" value="GS_CATALYTIC"/>
    <property type="match status" value="1"/>
</dbReference>
<comment type="caution">
    <text evidence="9">The sequence shown here is derived from an EMBL/GenBank/DDBJ whole genome shotgun (WGS) entry which is preliminary data.</text>
</comment>
<accession>A0ABP9S5Q4</accession>
<feature type="domain" description="GS beta-grasp" evidence="7">
    <location>
        <begin position="23"/>
        <end position="115"/>
    </location>
</feature>
<evidence type="ECO:0000256" key="4">
    <source>
        <dbReference type="ARBA" id="ARBA00022840"/>
    </source>
</evidence>
<feature type="domain" description="GS catalytic" evidence="8">
    <location>
        <begin position="122"/>
        <end position="458"/>
    </location>
</feature>
<dbReference type="PROSITE" id="PS51986">
    <property type="entry name" value="GS_BETA_GRASP"/>
    <property type="match status" value="1"/>
</dbReference>
<dbReference type="InterPro" id="IPR008146">
    <property type="entry name" value="Gln_synth_cat_dom"/>
</dbReference>
<dbReference type="SUPFAM" id="SSF55931">
    <property type="entry name" value="Glutamine synthetase/guanido kinase"/>
    <property type="match status" value="1"/>
</dbReference>
<proteinExistence type="inferred from homology"/>
<keyword evidence="2" id="KW-0436">Ligase</keyword>